<feature type="region of interest" description="Disordered" evidence="1">
    <location>
        <begin position="1"/>
        <end position="114"/>
    </location>
</feature>
<organism evidence="2">
    <name type="scientific">Emiliania huxleyi</name>
    <name type="common">Coccolithophore</name>
    <name type="synonym">Pontosphaera huxleyi</name>
    <dbReference type="NCBI Taxonomy" id="2903"/>
    <lineage>
        <taxon>Eukaryota</taxon>
        <taxon>Haptista</taxon>
        <taxon>Haptophyta</taxon>
        <taxon>Prymnesiophyceae</taxon>
        <taxon>Isochrysidales</taxon>
        <taxon>Noelaerhabdaceae</taxon>
        <taxon>Emiliania</taxon>
    </lineage>
</organism>
<proteinExistence type="predicted"/>
<protein>
    <submittedName>
        <fullName evidence="2">Uncharacterized protein</fullName>
    </submittedName>
</protein>
<dbReference type="RefSeq" id="XP_005789434.1">
    <property type="nucleotide sequence ID" value="XM_005789377.1"/>
</dbReference>
<gene>
    <name evidence="2" type="ORF">EMIHUDRAFT_467111</name>
</gene>
<feature type="non-terminal residue" evidence="2">
    <location>
        <position position="1"/>
    </location>
</feature>
<dbReference type="HOGENOM" id="CLU_2127645_0_0_1"/>
<dbReference type="GeneID" id="17282274"/>
<dbReference type="AlphaFoldDB" id="R1FDC0"/>
<feature type="compositionally biased region" description="Basic residues" evidence="1">
    <location>
        <begin position="10"/>
        <end position="30"/>
    </location>
</feature>
<name>R1FDC0_EMIHU</name>
<dbReference type="KEGG" id="ehx:EMIHUDRAFT_467111"/>
<accession>R1FDC0</accession>
<evidence type="ECO:0000256" key="1">
    <source>
        <dbReference type="SAM" id="MobiDB-lite"/>
    </source>
</evidence>
<dbReference type="EMBL" id="KB864140">
    <property type="protein sequence ID" value="EOD37005.1"/>
    <property type="molecule type" value="Genomic_DNA"/>
</dbReference>
<sequence>RRCLLASATRARKVGTRCRRPSGQRRRRQPSRCSSASWQGRAARSARPPTRLPTRGARPPPPSLAAGRRRAGRCWPARRPGSYGSRARWQRRTGGRAGRAARRRTSLSRTSTRR</sequence>
<feature type="compositionally biased region" description="Low complexity" evidence="1">
    <location>
        <begin position="73"/>
        <end position="87"/>
    </location>
</feature>
<reference evidence="2" key="1">
    <citation type="submission" date="2012-07" db="EMBL/GenBank/DDBJ databases">
        <title>Genome variability drives Emilianias global distribution.</title>
        <authorList>
            <consortium name="DOE Joint Genome Institute"/>
            <person name="Read B."/>
            <person name="Kegel J."/>
            <person name="Klute M."/>
            <person name="Kuo A."/>
            <person name="Lefebvre S.C."/>
            <person name="Maumus F."/>
            <person name="Mayer C."/>
            <person name="Miller J."/>
            <person name="Allen A."/>
            <person name="Bidle K."/>
            <person name="Borodovsky M."/>
            <person name="Bowler C."/>
            <person name="Brownlee C."/>
            <person name="Claverie J.-M."/>
            <person name="Cock M."/>
            <person name="De Vargas C."/>
            <person name="Elias M."/>
            <person name="Frickenhaus S."/>
            <person name="Gladyshev V.N."/>
            <person name="Gonzalez K."/>
            <person name="Guda C."/>
            <person name="Hadaegh A."/>
            <person name="Herman E."/>
            <person name="Iglesias-Rodriguez D."/>
            <person name="Jones B."/>
            <person name="Lawson T."/>
            <person name="Leese F."/>
            <person name="Lin Y.-C."/>
            <person name="Lindquist E."/>
            <person name="Lobanov A."/>
            <person name="Lucas S."/>
            <person name="Malik S.-H.B."/>
            <person name="Marsh M.E."/>
            <person name="Mock T."/>
            <person name="Monier A."/>
            <person name="Moreau H."/>
            <person name="Mueller-Roeber B."/>
            <person name="Napier J."/>
            <person name="Ogata H."/>
            <person name="Parker M."/>
            <person name="Probert I."/>
            <person name="Quesneville H."/>
            <person name="Raines C."/>
            <person name="Rensing S."/>
            <person name="Riano-Pachon D.M."/>
            <person name="Richier S."/>
            <person name="Rokitta S."/>
            <person name="Salamov A."/>
            <person name="Sarno A.F."/>
            <person name="Schmutz J."/>
            <person name="Schroeder D."/>
            <person name="Shiraiwa Y."/>
            <person name="Soanes D.M."/>
            <person name="Valentin K."/>
            <person name="Van Der Giezen M."/>
            <person name="Van Der Peer Y."/>
            <person name="Vardi A."/>
            <person name="Verret F."/>
            <person name="Von Dassow P."/>
            <person name="Wheeler G."/>
            <person name="Williams B."/>
            <person name="Wilson W."/>
            <person name="Wolfe G."/>
            <person name="Wurch L.L."/>
            <person name="Young J."/>
            <person name="Dacks J.B."/>
            <person name="Delwiche C.F."/>
            <person name="Dyhrman S."/>
            <person name="Glockner G."/>
            <person name="John U."/>
            <person name="Richards T."/>
            <person name="Worden A.Z."/>
            <person name="Zhang X."/>
            <person name="Grigoriev I.V."/>
        </authorList>
    </citation>
    <scope>NUCLEOTIDE SEQUENCE</scope>
    <source>
        <strain evidence="2">CCMP1516</strain>
    </source>
</reference>
<feature type="compositionally biased region" description="Basic residues" evidence="1">
    <location>
        <begin position="88"/>
        <end position="114"/>
    </location>
</feature>
<evidence type="ECO:0000313" key="2">
    <source>
        <dbReference type="EMBL" id="EOD37005.1"/>
    </source>
</evidence>